<evidence type="ECO:0000313" key="3">
    <source>
        <dbReference type="Proteomes" id="UP000230707"/>
    </source>
</evidence>
<evidence type="ECO:0000313" key="2">
    <source>
        <dbReference type="EMBL" id="PIR08456.1"/>
    </source>
</evidence>
<organism evidence="2 3">
    <name type="scientific">Candidatus Gottesmanbacteria bacterium CG11_big_fil_rev_8_21_14_0_20_37_11</name>
    <dbReference type="NCBI Taxonomy" id="1974575"/>
    <lineage>
        <taxon>Bacteria</taxon>
        <taxon>Candidatus Gottesmaniibacteriota</taxon>
    </lineage>
</organism>
<feature type="transmembrane region" description="Helical" evidence="1">
    <location>
        <begin position="6"/>
        <end position="29"/>
    </location>
</feature>
<reference evidence="2 3" key="1">
    <citation type="submission" date="2017-09" db="EMBL/GenBank/DDBJ databases">
        <title>Depth-based differentiation of microbial function through sediment-hosted aquifers and enrichment of novel symbionts in the deep terrestrial subsurface.</title>
        <authorList>
            <person name="Probst A.J."/>
            <person name="Ladd B."/>
            <person name="Jarett J.K."/>
            <person name="Geller-Mcgrath D.E."/>
            <person name="Sieber C.M."/>
            <person name="Emerson J.B."/>
            <person name="Anantharaman K."/>
            <person name="Thomas B.C."/>
            <person name="Malmstrom R."/>
            <person name="Stieglmeier M."/>
            <person name="Klingl A."/>
            <person name="Woyke T."/>
            <person name="Ryan C.M."/>
            <person name="Banfield J.F."/>
        </authorList>
    </citation>
    <scope>NUCLEOTIDE SEQUENCE [LARGE SCALE GENOMIC DNA]</scope>
    <source>
        <strain evidence="2">CG11_big_fil_rev_8_21_14_0_20_37_11</strain>
    </source>
</reference>
<accession>A0A2H0NJT8</accession>
<keyword evidence="1" id="KW-0812">Transmembrane</keyword>
<dbReference type="AlphaFoldDB" id="A0A2H0NJT8"/>
<keyword evidence="1" id="KW-0472">Membrane</keyword>
<name>A0A2H0NJT8_9BACT</name>
<gene>
    <name evidence="2" type="ORF">COV53_02945</name>
</gene>
<dbReference type="EMBL" id="PCWS01000067">
    <property type="protein sequence ID" value="PIR08456.1"/>
    <property type="molecule type" value="Genomic_DNA"/>
</dbReference>
<sequence>MYKRFIFIFIFIFIPPLIIALLIPSGVYARQMRIFSSLPRTETVEKDYFSAGDKVDLSGVVNGDAYLDGGAITLDGTVNWRSFSAGRYGDSKRRDNPKCKGY</sequence>
<protein>
    <submittedName>
        <fullName evidence="2">Uncharacterized protein</fullName>
    </submittedName>
</protein>
<proteinExistence type="predicted"/>
<dbReference type="Proteomes" id="UP000230707">
    <property type="component" value="Unassembled WGS sequence"/>
</dbReference>
<comment type="caution">
    <text evidence="2">The sequence shown here is derived from an EMBL/GenBank/DDBJ whole genome shotgun (WGS) entry which is preliminary data.</text>
</comment>
<keyword evidence="1" id="KW-1133">Transmembrane helix</keyword>
<evidence type="ECO:0000256" key="1">
    <source>
        <dbReference type="SAM" id="Phobius"/>
    </source>
</evidence>